<evidence type="ECO:0000256" key="4">
    <source>
        <dbReference type="ARBA" id="ARBA00022771"/>
    </source>
</evidence>
<protein>
    <submittedName>
        <fullName evidence="10">Zinc finger, c2h2 type domain-containing protein</fullName>
    </submittedName>
</protein>
<feature type="domain" description="C2H2-type" evidence="9">
    <location>
        <begin position="389"/>
        <end position="417"/>
    </location>
</feature>
<dbReference type="GeneID" id="40312216"/>
<evidence type="ECO:0000256" key="3">
    <source>
        <dbReference type="ARBA" id="ARBA00022737"/>
    </source>
</evidence>
<dbReference type="GO" id="GO:0008270">
    <property type="term" value="F:zinc ion binding"/>
    <property type="evidence" value="ECO:0007669"/>
    <property type="project" value="UniProtKB-KW"/>
</dbReference>
<dbReference type="KEGG" id="bbes:BESB_072900"/>
<dbReference type="SMART" id="SM00355">
    <property type="entry name" value="ZnF_C2H2"/>
    <property type="match status" value="9"/>
</dbReference>
<keyword evidence="6" id="KW-0539">Nucleus</keyword>
<dbReference type="VEuPathDB" id="ToxoDB:BESB_072900"/>
<feature type="domain" description="C2H2-type" evidence="9">
    <location>
        <begin position="248"/>
        <end position="270"/>
    </location>
</feature>
<dbReference type="PANTHER" id="PTHR24409">
    <property type="entry name" value="ZINC FINGER PROTEIN 142"/>
    <property type="match status" value="1"/>
</dbReference>
<evidence type="ECO:0000256" key="2">
    <source>
        <dbReference type="ARBA" id="ARBA00022723"/>
    </source>
</evidence>
<dbReference type="OrthoDB" id="372803at2759"/>
<feature type="compositionally biased region" description="Basic and acidic residues" evidence="8">
    <location>
        <begin position="639"/>
        <end position="652"/>
    </location>
</feature>
<reference evidence="10 11" key="1">
    <citation type="submission" date="2017-09" db="EMBL/GenBank/DDBJ databases">
        <title>Genome sequencing of Besnoitia besnoiti strain Bb-Ger1.</title>
        <authorList>
            <person name="Schares G."/>
            <person name="Venepally P."/>
            <person name="Lorenzi H.A."/>
        </authorList>
    </citation>
    <scope>NUCLEOTIDE SEQUENCE [LARGE SCALE GENOMIC DNA]</scope>
    <source>
        <strain evidence="10 11">Bb-Ger1</strain>
    </source>
</reference>
<feature type="region of interest" description="Disordered" evidence="8">
    <location>
        <begin position="535"/>
        <end position="690"/>
    </location>
</feature>
<keyword evidence="5" id="KW-0862">Zinc</keyword>
<dbReference type="Pfam" id="PF13912">
    <property type="entry name" value="zf-C2H2_6"/>
    <property type="match status" value="1"/>
</dbReference>
<dbReference type="EMBL" id="NWUJ01000007">
    <property type="protein sequence ID" value="PFH34138.1"/>
    <property type="molecule type" value="Genomic_DNA"/>
</dbReference>
<evidence type="ECO:0000313" key="10">
    <source>
        <dbReference type="EMBL" id="PFH34138.1"/>
    </source>
</evidence>
<dbReference type="PANTHER" id="PTHR24409:SF295">
    <property type="entry name" value="AZ2-RELATED"/>
    <property type="match status" value="1"/>
</dbReference>
<dbReference type="InterPro" id="IPR013087">
    <property type="entry name" value="Znf_C2H2_type"/>
</dbReference>
<proteinExistence type="predicted"/>
<feature type="region of interest" description="Disordered" evidence="8">
    <location>
        <begin position="153"/>
        <end position="219"/>
    </location>
</feature>
<keyword evidence="4 7" id="KW-0863">Zinc-finger</keyword>
<feature type="domain" description="C2H2-type" evidence="9">
    <location>
        <begin position="222"/>
        <end position="249"/>
    </location>
</feature>
<dbReference type="PROSITE" id="PS00028">
    <property type="entry name" value="ZINC_FINGER_C2H2_1"/>
    <property type="match status" value="8"/>
</dbReference>
<evidence type="ECO:0000256" key="6">
    <source>
        <dbReference type="ARBA" id="ARBA00023242"/>
    </source>
</evidence>
<comment type="caution">
    <text evidence="10">The sequence shown here is derived from an EMBL/GenBank/DDBJ whole genome shotgun (WGS) entry which is preliminary data.</text>
</comment>
<dbReference type="STRING" id="94643.A0A2A9M6N6"/>
<feature type="compositionally biased region" description="Basic and acidic residues" evidence="8">
    <location>
        <begin position="286"/>
        <end position="304"/>
    </location>
</feature>
<feature type="compositionally biased region" description="Low complexity" evidence="8">
    <location>
        <begin position="615"/>
        <end position="637"/>
    </location>
</feature>
<feature type="domain" description="C2H2-type" evidence="9">
    <location>
        <begin position="23"/>
        <end position="52"/>
    </location>
</feature>
<feature type="region of interest" description="Disordered" evidence="8">
    <location>
        <begin position="83"/>
        <end position="141"/>
    </location>
</feature>
<evidence type="ECO:0000256" key="5">
    <source>
        <dbReference type="ARBA" id="ARBA00022833"/>
    </source>
</evidence>
<feature type="compositionally biased region" description="Low complexity" evidence="8">
    <location>
        <begin position="548"/>
        <end position="568"/>
    </location>
</feature>
<evidence type="ECO:0000313" key="11">
    <source>
        <dbReference type="Proteomes" id="UP000224006"/>
    </source>
</evidence>
<evidence type="ECO:0000259" key="9">
    <source>
        <dbReference type="PROSITE" id="PS50157"/>
    </source>
</evidence>
<feature type="compositionally biased region" description="Low complexity" evidence="8">
    <location>
        <begin position="502"/>
        <end position="517"/>
    </location>
</feature>
<feature type="domain" description="C2H2-type" evidence="9">
    <location>
        <begin position="471"/>
        <end position="499"/>
    </location>
</feature>
<evidence type="ECO:0000256" key="8">
    <source>
        <dbReference type="SAM" id="MobiDB-lite"/>
    </source>
</evidence>
<accession>A0A2A9M6N6</accession>
<dbReference type="SUPFAM" id="SSF57667">
    <property type="entry name" value="beta-beta-alpha zinc fingers"/>
    <property type="match status" value="4"/>
</dbReference>
<feature type="domain" description="C2H2-type" evidence="9">
    <location>
        <begin position="53"/>
        <end position="82"/>
    </location>
</feature>
<evidence type="ECO:0000256" key="1">
    <source>
        <dbReference type="ARBA" id="ARBA00004123"/>
    </source>
</evidence>
<sequence length="704" mass="77025">MSQETNPSERVAPPARSSSPKMFTCAVAGCGARFRKPAHLRRHASVHTEERPFNCPFCSASFKRDEHLRRHVAILHHTDGKLVLPEDPQGTSASSTSKSARDLQVPLAQTPISSGGRESDRCHLSVCPGRAETEDEDDERLRAAQRWRRAVPALETGGREAEPLPHEACSDETRQTQEHRRTGSRSEPTDQTEERRLSAATPPIESLAPYSPATGERGSRSFVCEKCGKSFRLKQHLRRHEKSHVGRHTCDQCGAVFAKKHQIRWHKMEHILTEGVRRKKENAECAKRAAEKPNSEDASGEAHEAAPLTPTSPEKLGRSESDESVQGVGFPCPHKDCDMIFFTRGQLYRHLRRVRERSCDYTCETCSETFVRFSSLVAHRRTVHPTNVHVCETCNKRYARISRLREHIRKRHAAEDRWLAGDEPDGDLNKAIEDPQDRWYSCPEPSCAAFFSTASNMRAHYRVKHLRLRAFSCEVCGASFGFKAVLRRHLIKIHGVRPPRSGGPLSPAVPPSVALPVRGPEQDCASWSLPEGCQASLQAPSSHPPPSSSALISSPASSAASWPPGGAARTASPDEAGIPPHQSSGDGSLLETCGAAPAPSPPQPSICFSGNARTSSGASSFSSAPSQGEETGAAAAGEGEGREAVEGHERERARHQRSAKGHRREKKRRVLLPDSERGDTSSHQGEAAGWVVDAVQVGLLSSMG</sequence>
<feature type="region of interest" description="Disordered" evidence="8">
    <location>
        <begin position="496"/>
        <end position="517"/>
    </location>
</feature>
<dbReference type="PROSITE" id="PS50157">
    <property type="entry name" value="ZINC_FINGER_C2H2_2"/>
    <property type="match status" value="8"/>
</dbReference>
<feature type="compositionally biased region" description="Basic residues" evidence="8">
    <location>
        <begin position="653"/>
        <end position="670"/>
    </location>
</feature>
<feature type="compositionally biased region" description="Basic and acidic residues" evidence="8">
    <location>
        <begin position="157"/>
        <end position="181"/>
    </location>
</feature>
<keyword evidence="2" id="KW-0479">Metal-binding</keyword>
<dbReference type="RefSeq" id="XP_029218147.1">
    <property type="nucleotide sequence ID" value="XM_029365663.1"/>
</dbReference>
<feature type="domain" description="C2H2-type" evidence="9">
    <location>
        <begin position="440"/>
        <end position="470"/>
    </location>
</feature>
<dbReference type="InterPro" id="IPR036236">
    <property type="entry name" value="Znf_C2H2_sf"/>
</dbReference>
<name>A0A2A9M6N6_BESBE</name>
<comment type="subcellular location">
    <subcellularLocation>
        <location evidence="1">Nucleus</location>
    </subcellularLocation>
</comment>
<dbReference type="Pfam" id="PF00096">
    <property type="entry name" value="zf-C2H2"/>
    <property type="match status" value="3"/>
</dbReference>
<gene>
    <name evidence="10" type="ORF">BESB_072900</name>
</gene>
<keyword evidence="3" id="KW-0677">Repeat</keyword>
<dbReference type="Proteomes" id="UP000224006">
    <property type="component" value="Unassembled WGS sequence"/>
</dbReference>
<dbReference type="FunFam" id="3.30.160.60:FF:000145">
    <property type="entry name" value="Zinc finger protein 574"/>
    <property type="match status" value="1"/>
</dbReference>
<dbReference type="Gene3D" id="3.30.160.60">
    <property type="entry name" value="Classic Zinc Finger"/>
    <property type="match status" value="5"/>
</dbReference>
<feature type="region of interest" description="Disordered" evidence="8">
    <location>
        <begin position="286"/>
        <end position="325"/>
    </location>
</feature>
<keyword evidence="11" id="KW-1185">Reference proteome</keyword>
<feature type="region of interest" description="Disordered" evidence="8">
    <location>
        <begin position="1"/>
        <end position="21"/>
    </location>
</feature>
<evidence type="ECO:0000256" key="7">
    <source>
        <dbReference type="PROSITE-ProRule" id="PRU00042"/>
    </source>
</evidence>
<feature type="compositionally biased region" description="Polar residues" evidence="8">
    <location>
        <begin position="89"/>
        <end position="98"/>
    </location>
</feature>
<feature type="domain" description="C2H2-type" evidence="9">
    <location>
        <begin position="361"/>
        <end position="384"/>
    </location>
</feature>
<dbReference type="AlphaFoldDB" id="A0A2A9M6N6"/>
<dbReference type="GO" id="GO:0005634">
    <property type="term" value="C:nucleus"/>
    <property type="evidence" value="ECO:0007669"/>
    <property type="project" value="UniProtKB-SubCell"/>
</dbReference>
<organism evidence="10 11">
    <name type="scientific">Besnoitia besnoiti</name>
    <name type="common">Apicomplexan protozoan</name>
    <dbReference type="NCBI Taxonomy" id="94643"/>
    <lineage>
        <taxon>Eukaryota</taxon>
        <taxon>Sar</taxon>
        <taxon>Alveolata</taxon>
        <taxon>Apicomplexa</taxon>
        <taxon>Conoidasida</taxon>
        <taxon>Coccidia</taxon>
        <taxon>Eucoccidiorida</taxon>
        <taxon>Eimeriorina</taxon>
        <taxon>Sarcocystidae</taxon>
        <taxon>Besnoitia</taxon>
    </lineage>
</organism>